<dbReference type="PANTHER" id="PTHR14107:SF16">
    <property type="entry name" value="AT02583P"/>
    <property type="match status" value="1"/>
</dbReference>
<organism evidence="5 6">
    <name type="scientific">Larinioides sclopetarius</name>
    <dbReference type="NCBI Taxonomy" id="280406"/>
    <lineage>
        <taxon>Eukaryota</taxon>
        <taxon>Metazoa</taxon>
        <taxon>Ecdysozoa</taxon>
        <taxon>Arthropoda</taxon>
        <taxon>Chelicerata</taxon>
        <taxon>Arachnida</taxon>
        <taxon>Araneae</taxon>
        <taxon>Araneomorphae</taxon>
        <taxon>Entelegynae</taxon>
        <taxon>Araneoidea</taxon>
        <taxon>Araneidae</taxon>
        <taxon>Larinioides</taxon>
    </lineage>
</organism>
<feature type="region of interest" description="Disordered" evidence="4">
    <location>
        <begin position="460"/>
        <end position="494"/>
    </location>
</feature>
<evidence type="ECO:0000313" key="5">
    <source>
        <dbReference type="EMBL" id="CAL1271014.1"/>
    </source>
</evidence>
<dbReference type="Proteomes" id="UP001497382">
    <property type="component" value="Unassembled WGS sequence"/>
</dbReference>
<feature type="compositionally biased region" description="Polar residues" evidence="4">
    <location>
        <begin position="478"/>
        <end position="494"/>
    </location>
</feature>
<dbReference type="Pfam" id="PF00400">
    <property type="entry name" value="WD40"/>
    <property type="match status" value="2"/>
</dbReference>
<dbReference type="SMART" id="SM00320">
    <property type="entry name" value="WD40"/>
    <property type="match status" value="4"/>
</dbReference>
<reference evidence="5 6" key="1">
    <citation type="submission" date="2024-04" db="EMBL/GenBank/DDBJ databases">
        <authorList>
            <person name="Rising A."/>
            <person name="Reimegard J."/>
            <person name="Sonavane S."/>
            <person name="Akerstrom W."/>
            <person name="Nylinder S."/>
            <person name="Hedman E."/>
            <person name="Kallberg Y."/>
        </authorList>
    </citation>
    <scope>NUCLEOTIDE SEQUENCE [LARGE SCALE GENOMIC DNA]</scope>
</reference>
<evidence type="ECO:0000256" key="4">
    <source>
        <dbReference type="SAM" id="MobiDB-lite"/>
    </source>
</evidence>
<name>A0AAV1ZL53_9ARAC</name>
<feature type="repeat" description="WD" evidence="3">
    <location>
        <begin position="258"/>
        <end position="299"/>
    </location>
</feature>
<feature type="region of interest" description="Disordered" evidence="4">
    <location>
        <begin position="328"/>
        <end position="354"/>
    </location>
</feature>
<keyword evidence="2" id="KW-0677">Repeat</keyword>
<dbReference type="EMBL" id="CAXIEN010000052">
    <property type="protein sequence ID" value="CAL1271014.1"/>
    <property type="molecule type" value="Genomic_DNA"/>
</dbReference>
<evidence type="ECO:0000256" key="1">
    <source>
        <dbReference type="ARBA" id="ARBA00022574"/>
    </source>
</evidence>
<evidence type="ECO:0000256" key="3">
    <source>
        <dbReference type="PROSITE-ProRule" id="PRU00221"/>
    </source>
</evidence>
<dbReference type="PANTHER" id="PTHR14107">
    <property type="entry name" value="WD REPEAT PROTEIN"/>
    <property type="match status" value="1"/>
</dbReference>
<accession>A0AAV1ZL53</accession>
<feature type="compositionally biased region" description="Polar residues" evidence="4">
    <location>
        <begin position="343"/>
        <end position="354"/>
    </location>
</feature>
<gene>
    <name evidence="5" type="ORF">LARSCL_LOCUS5610</name>
</gene>
<sequence length="839" mass="93477">MAVQCDGGGKDELKTQFMTREGVYKLMTLSEYSRPNRVGFNAQANTPVKVSFVTMPDPSGNGDRICFNVGRELYVYMYKGVKKAADLTKPVDKRVYKGTYPTCHDFNQCTVTSEGVSLLVGFSAGQIQLIDPIKKELSKLYNEERLIDKTKVTCLKWVPGSQNLFLVSHSSGQMYVYKEDLPCGNTPPHYQLFKQGEGFAVYTCKTKSTRNPLYRWVIGYGALNEFSFSPCSKYLATVSQDGFLRIFNYDTMDLVGIVRSFFGGLLCVCWSPDGKYVVTGGEDDLVTVWSFQEKRVVARGHGHKSWVSVVAFDAFTYTDSDGLDLCDSEEEVSPLPNDDVSESSKTVASGSKTDSGTLVPNSVCARNSLSGSRSLNITSYRFGSVGQDTQLCLWDLTEDVLKQPIGRTRTSMLLNSPSTHLPTLSKCNSVGNAQANCCPKEASLMDGNLGLPSLSIGSKSATLEKEKKPDKEHKRNFSLASRNADKNSLNKSNQSKVLDDPVKLIGTPICPRRDEVSMLEPLICKKIAHERLTALVFREDCFVIACQEGFVCTWARPGKGLSHTRVIVLDDYDDYISMNSKSTIVNMQSSSSDNFFKSGKSTNELVLRLGQNEYETINILISNADSKSRIPQMNPFNVQTFIKEKVNRHMDIQSMKYTRQGKILFSTQDPVCAAQLLSLDSVVHTSVTTNGQHSATSKACPFYIKEQNILELKCRHHLATSEARRVYNQSSKSNYATAVKATHPVVITEDQISEKIESMMQKRNEKIDSLIQTLYAKMEQQFSMLVGKFEQLVESLFQHITALHNIGGESLSPSRKKKALDKLRKAYSIPMQLDANAFS</sequence>
<dbReference type="Gene3D" id="2.130.10.10">
    <property type="entry name" value="YVTN repeat-like/Quinoprotein amine dehydrogenase"/>
    <property type="match status" value="2"/>
</dbReference>
<evidence type="ECO:0008006" key="7">
    <source>
        <dbReference type="Google" id="ProtNLM"/>
    </source>
</evidence>
<dbReference type="PROSITE" id="PS50082">
    <property type="entry name" value="WD_REPEATS_2"/>
    <property type="match status" value="1"/>
</dbReference>
<keyword evidence="1 3" id="KW-0853">WD repeat</keyword>
<keyword evidence="6" id="KW-1185">Reference proteome</keyword>
<dbReference type="InterPro" id="IPR015943">
    <property type="entry name" value="WD40/YVTN_repeat-like_dom_sf"/>
</dbReference>
<dbReference type="PROSITE" id="PS50294">
    <property type="entry name" value="WD_REPEATS_REGION"/>
    <property type="match status" value="1"/>
</dbReference>
<feature type="compositionally biased region" description="Basic and acidic residues" evidence="4">
    <location>
        <begin position="462"/>
        <end position="475"/>
    </location>
</feature>
<evidence type="ECO:0000256" key="2">
    <source>
        <dbReference type="ARBA" id="ARBA00022737"/>
    </source>
</evidence>
<comment type="caution">
    <text evidence="5">The sequence shown here is derived from an EMBL/GenBank/DDBJ whole genome shotgun (WGS) entry which is preliminary data.</text>
</comment>
<dbReference type="InterPro" id="IPR036322">
    <property type="entry name" value="WD40_repeat_dom_sf"/>
</dbReference>
<dbReference type="AlphaFoldDB" id="A0AAV1ZL53"/>
<evidence type="ECO:0000313" key="6">
    <source>
        <dbReference type="Proteomes" id="UP001497382"/>
    </source>
</evidence>
<dbReference type="InterPro" id="IPR001680">
    <property type="entry name" value="WD40_rpt"/>
</dbReference>
<dbReference type="SUPFAM" id="SSF50978">
    <property type="entry name" value="WD40 repeat-like"/>
    <property type="match status" value="1"/>
</dbReference>
<protein>
    <recommendedName>
        <fullName evidence="7">WD repeat-containing protein 20</fullName>
    </recommendedName>
</protein>
<proteinExistence type="predicted"/>
<dbReference type="InterPro" id="IPR051362">
    <property type="entry name" value="WD_repeat_creC_regulators"/>
</dbReference>